<comment type="catalytic activity">
    <reaction evidence="6 7">
        <text>UDP-alpha-D-glucose + 2 NAD(+) + H2O = UDP-alpha-D-glucuronate + 2 NADH + 3 H(+)</text>
        <dbReference type="Rhea" id="RHEA:23596"/>
        <dbReference type="ChEBI" id="CHEBI:15377"/>
        <dbReference type="ChEBI" id="CHEBI:15378"/>
        <dbReference type="ChEBI" id="CHEBI:57540"/>
        <dbReference type="ChEBI" id="CHEBI:57945"/>
        <dbReference type="ChEBI" id="CHEBI:58052"/>
        <dbReference type="ChEBI" id="CHEBI:58885"/>
        <dbReference type="EC" id="1.1.1.22"/>
    </reaction>
</comment>
<evidence type="ECO:0000256" key="4">
    <source>
        <dbReference type="ARBA" id="ARBA00023002"/>
    </source>
</evidence>
<dbReference type="RefSeq" id="WP_108950723.1">
    <property type="nucleotide sequence ID" value="NZ_CP022187.1"/>
</dbReference>
<dbReference type="Pfam" id="PF00984">
    <property type="entry name" value="UDPG_MGDP_dh"/>
    <property type="match status" value="1"/>
</dbReference>
<dbReference type="InterPro" id="IPR017476">
    <property type="entry name" value="UDP-Glc/GDP-Man"/>
</dbReference>
<name>A0A2U8GUS6_9RHOO</name>
<evidence type="ECO:0000256" key="6">
    <source>
        <dbReference type="ARBA" id="ARBA00047473"/>
    </source>
</evidence>
<dbReference type="PIRSF" id="PIRSF000124">
    <property type="entry name" value="UDPglc_GDPman_dh"/>
    <property type="match status" value="1"/>
</dbReference>
<dbReference type="SMART" id="SM00984">
    <property type="entry name" value="UDPG_MGDP_dh_C"/>
    <property type="match status" value="1"/>
</dbReference>
<dbReference type="AlphaFoldDB" id="A0A2U8GUS6"/>
<evidence type="ECO:0000256" key="5">
    <source>
        <dbReference type="ARBA" id="ARBA00023027"/>
    </source>
</evidence>
<dbReference type="InterPro" id="IPR008927">
    <property type="entry name" value="6-PGluconate_DH-like_C_sf"/>
</dbReference>
<gene>
    <name evidence="12" type="ORF">CEW83_18780</name>
</gene>
<feature type="binding site" evidence="10">
    <location>
        <position position="124"/>
    </location>
    <ligand>
        <name>NAD(+)</name>
        <dbReference type="ChEBI" id="CHEBI:57540"/>
    </ligand>
</feature>
<dbReference type="Pfam" id="PF03720">
    <property type="entry name" value="UDPG_MGDP_dh_C"/>
    <property type="match status" value="1"/>
</dbReference>
<feature type="binding site" evidence="9">
    <location>
        <begin position="257"/>
        <end position="261"/>
    </location>
    <ligand>
        <name>substrate</name>
    </ligand>
</feature>
<evidence type="ECO:0000256" key="8">
    <source>
        <dbReference type="PIRSR" id="PIRSR500134-1"/>
    </source>
</evidence>
<dbReference type="SUPFAM" id="SSF52413">
    <property type="entry name" value="UDP-glucose/GDP-mannose dehydrogenase C-terminal domain"/>
    <property type="match status" value="1"/>
</dbReference>
<dbReference type="PROSITE" id="PS51257">
    <property type="entry name" value="PROKAR_LIPOPROTEIN"/>
    <property type="match status" value="1"/>
</dbReference>
<evidence type="ECO:0000256" key="3">
    <source>
        <dbReference type="ARBA" id="ARBA00012954"/>
    </source>
</evidence>
<sequence>MKISIFGLGYVGAVSLACLARDGHQVIGVDIDAAKLALIKAGTTPVVEEGMVDLMLSVAASGRVSVTTDVRQAVLDSDISLICVGTPSATNGSQDQGAVLRLAKDLGLAIADKTAPHVLVFRSTLVPGTVEDVLKPIIEAESGKRDGEGFHLCFQPEFLREGSSIRDYDKPPFTVVGANHPYPADRLRELFGHLPCKFLQTSVRAAEMMKYCCNNFHALKITFANETARLCEALGVDAFEVMDLVCQDTQLNISPAYLKPGFAFGGSCLPKDLRATSYLAKTHDVELPMLNGILQSNRQHIDRAIAKVLESGCRKVGMLGLSFKTGTDDLRESPLVTLAEQLIGKGVQLSIYDPDVQLSRLLGANRRFIETQLPHIGELLKPDLDAIIAESEMLIVGVSNPAIFDAIATHSRAEQRIIDLVKLPALDGMRAQVEGLCW</sequence>
<reference evidence="12 13" key="1">
    <citation type="submission" date="2017-06" db="EMBL/GenBank/DDBJ databases">
        <title>Azoarcus.</title>
        <authorList>
            <person name="Woo J.-H."/>
            <person name="Kim H.-S."/>
        </authorList>
    </citation>
    <scope>NUCLEOTIDE SEQUENCE [LARGE SCALE GENOMIC DNA]</scope>
    <source>
        <strain evidence="12 13">TSPY31</strain>
    </source>
</reference>
<evidence type="ECO:0000256" key="10">
    <source>
        <dbReference type="PIRSR" id="PIRSR500134-3"/>
    </source>
</evidence>
<dbReference type="UniPathway" id="UPA00038">
    <property type="reaction ID" value="UER00491"/>
</dbReference>
<dbReference type="GO" id="GO:0000271">
    <property type="term" value="P:polysaccharide biosynthetic process"/>
    <property type="evidence" value="ECO:0007669"/>
    <property type="project" value="InterPro"/>
</dbReference>
<feature type="binding site" evidence="9">
    <location>
        <position position="265"/>
    </location>
    <ligand>
        <name>substrate</name>
    </ligand>
</feature>
<feature type="binding site" evidence="10">
    <location>
        <position position="161"/>
    </location>
    <ligand>
        <name>NAD(+)</name>
        <dbReference type="ChEBI" id="CHEBI:57540"/>
    </ligand>
</feature>
<comment type="pathway">
    <text evidence="1">Nucleotide-sugar biosynthesis; UDP-alpha-D-glucuronate biosynthesis; UDP-alpha-D-glucuronate from UDP-alpha-D-glucose: step 1/1.</text>
</comment>
<dbReference type="PANTHER" id="PTHR43750">
    <property type="entry name" value="UDP-GLUCOSE 6-DEHYDROGENASE TUAD"/>
    <property type="match status" value="1"/>
</dbReference>
<dbReference type="PANTHER" id="PTHR43750:SF1">
    <property type="entry name" value="GDP-MANNOSE 6-DEHYDROGENASE"/>
    <property type="match status" value="1"/>
</dbReference>
<evidence type="ECO:0000256" key="7">
    <source>
        <dbReference type="PIRNR" id="PIRNR000124"/>
    </source>
</evidence>
<keyword evidence="4 7" id="KW-0560">Oxidoreductase</keyword>
<feature type="active site" description="Nucleophile" evidence="8">
    <location>
        <position position="268"/>
    </location>
</feature>
<dbReference type="InterPro" id="IPR028357">
    <property type="entry name" value="UDPglc_DH_bac"/>
</dbReference>
<dbReference type="Gene3D" id="1.20.5.170">
    <property type="match status" value="1"/>
</dbReference>
<evidence type="ECO:0000313" key="12">
    <source>
        <dbReference type="EMBL" id="AWI77023.1"/>
    </source>
</evidence>
<feature type="binding site" evidence="9">
    <location>
        <begin position="158"/>
        <end position="161"/>
    </location>
    <ligand>
        <name>substrate</name>
    </ligand>
</feature>
<evidence type="ECO:0000256" key="9">
    <source>
        <dbReference type="PIRSR" id="PIRSR500134-2"/>
    </source>
</evidence>
<keyword evidence="13" id="KW-1185">Reference proteome</keyword>
<evidence type="ECO:0000313" key="13">
    <source>
        <dbReference type="Proteomes" id="UP000244930"/>
    </source>
</evidence>
<dbReference type="InterPro" id="IPR014027">
    <property type="entry name" value="UDP-Glc/GDP-Man_DH_C"/>
</dbReference>
<dbReference type="KEGG" id="acom:CEW83_18780"/>
<protein>
    <recommendedName>
        <fullName evidence="3 7">UDP-glucose 6-dehydrogenase</fullName>
        <ecNumber evidence="3 7">1.1.1.22</ecNumber>
    </recommendedName>
</protein>
<dbReference type="GO" id="GO:0051287">
    <property type="term" value="F:NAD binding"/>
    <property type="evidence" value="ECO:0007669"/>
    <property type="project" value="InterPro"/>
</dbReference>
<proteinExistence type="inferred from homology"/>
<dbReference type="InterPro" id="IPR036220">
    <property type="entry name" value="UDP-Glc/GDP-Man_DH_C_sf"/>
</dbReference>
<dbReference type="InterPro" id="IPR014026">
    <property type="entry name" value="UDP-Glc/GDP-Man_DH_dimer"/>
</dbReference>
<comment type="similarity">
    <text evidence="2 7">Belongs to the UDP-glucose/GDP-mannose dehydrogenase family.</text>
</comment>
<dbReference type="Gene3D" id="3.40.50.720">
    <property type="entry name" value="NAD(P)-binding Rossmann-like Domain"/>
    <property type="match status" value="2"/>
</dbReference>
<dbReference type="SUPFAM" id="SSF51735">
    <property type="entry name" value="NAD(P)-binding Rossmann-fold domains"/>
    <property type="match status" value="1"/>
</dbReference>
<feature type="domain" description="UDP-glucose/GDP-mannose dehydrogenase C-terminal" evidence="11">
    <location>
        <begin position="317"/>
        <end position="425"/>
    </location>
</feature>
<feature type="binding site" evidence="10">
    <location>
        <position position="331"/>
    </location>
    <ligand>
        <name>NAD(+)</name>
        <dbReference type="ChEBI" id="CHEBI:57540"/>
    </ligand>
</feature>
<dbReference type="InterPro" id="IPR001732">
    <property type="entry name" value="UDP-Glc/GDP-Man_DH_N"/>
</dbReference>
<feature type="binding site" evidence="10">
    <location>
        <position position="35"/>
    </location>
    <ligand>
        <name>NAD(+)</name>
        <dbReference type="ChEBI" id="CHEBI:57540"/>
    </ligand>
</feature>
<dbReference type="GO" id="GO:0006065">
    <property type="term" value="P:UDP-glucuronate biosynthetic process"/>
    <property type="evidence" value="ECO:0007669"/>
    <property type="project" value="UniProtKB-UniPathway"/>
</dbReference>
<evidence type="ECO:0000256" key="1">
    <source>
        <dbReference type="ARBA" id="ARBA00004701"/>
    </source>
</evidence>
<dbReference type="InterPro" id="IPR036291">
    <property type="entry name" value="NAD(P)-bd_dom_sf"/>
</dbReference>
<feature type="binding site" evidence="10">
    <location>
        <position position="86"/>
    </location>
    <ligand>
        <name>NAD(+)</name>
        <dbReference type="ChEBI" id="CHEBI:57540"/>
    </ligand>
</feature>
<dbReference type="Pfam" id="PF03721">
    <property type="entry name" value="UDPG_MGDP_dh_N"/>
    <property type="match status" value="1"/>
</dbReference>
<evidence type="ECO:0000259" key="11">
    <source>
        <dbReference type="SMART" id="SM00984"/>
    </source>
</evidence>
<dbReference type="PIRSF" id="PIRSF500134">
    <property type="entry name" value="UDPglc_DH_bac"/>
    <property type="match status" value="1"/>
</dbReference>
<feature type="binding site" evidence="10">
    <location>
        <position position="271"/>
    </location>
    <ligand>
        <name>NAD(+)</name>
        <dbReference type="ChEBI" id="CHEBI:57540"/>
    </ligand>
</feature>
<accession>A0A2U8GUS6</accession>
<feature type="binding site" evidence="10">
    <location>
        <position position="30"/>
    </location>
    <ligand>
        <name>NAD(+)</name>
        <dbReference type="ChEBI" id="CHEBI:57540"/>
    </ligand>
</feature>
<organism evidence="12 13">
    <name type="scientific">Parazoarcus communis</name>
    <dbReference type="NCBI Taxonomy" id="41977"/>
    <lineage>
        <taxon>Bacteria</taxon>
        <taxon>Pseudomonadati</taxon>
        <taxon>Pseudomonadota</taxon>
        <taxon>Betaproteobacteria</taxon>
        <taxon>Rhodocyclales</taxon>
        <taxon>Zoogloeaceae</taxon>
        <taxon>Parazoarcus</taxon>
    </lineage>
</organism>
<dbReference type="GO" id="GO:0003979">
    <property type="term" value="F:UDP-glucose 6-dehydrogenase activity"/>
    <property type="evidence" value="ECO:0007669"/>
    <property type="project" value="UniProtKB-EC"/>
</dbReference>
<feature type="binding site" evidence="9">
    <location>
        <position position="210"/>
    </location>
    <ligand>
        <name>substrate</name>
    </ligand>
</feature>
<dbReference type="Proteomes" id="UP000244930">
    <property type="component" value="Chromosome"/>
</dbReference>
<evidence type="ECO:0000256" key="2">
    <source>
        <dbReference type="ARBA" id="ARBA00006601"/>
    </source>
</evidence>
<dbReference type="EMBL" id="CP022187">
    <property type="protein sequence ID" value="AWI77023.1"/>
    <property type="molecule type" value="Genomic_DNA"/>
</dbReference>
<dbReference type="SUPFAM" id="SSF48179">
    <property type="entry name" value="6-phosphogluconate dehydrogenase C-terminal domain-like"/>
    <property type="match status" value="1"/>
</dbReference>
<dbReference type="EC" id="1.1.1.22" evidence="3 7"/>
<dbReference type="NCBIfam" id="TIGR03026">
    <property type="entry name" value="NDP-sugDHase"/>
    <property type="match status" value="1"/>
</dbReference>
<feature type="binding site" evidence="9">
    <location>
        <position position="324"/>
    </location>
    <ligand>
        <name>substrate</name>
    </ligand>
</feature>
<keyword evidence="5 7" id="KW-0520">NAD</keyword>